<feature type="transmembrane region" description="Helical" evidence="7">
    <location>
        <begin position="122"/>
        <end position="143"/>
    </location>
</feature>
<dbReference type="InterPro" id="IPR000515">
    <property type="entry name" value="MetI-like"/>
</dbReference>
<evidence type="ECO:0000313" key="9">
    <source>
        <dbReference type="EMBL" id="TMI83592.1"/>
    </source>
</evidence>
<gene>
    <name evidence="9" type="ORF">E6H03_03455</name>
</gene>
<feature type="transmembrane region" description="Helical" evidence="7">
    <location>
        <begin position="255"/>
        <end position="276"/>
    </location>
</feature>
<dbReference type="InterPro" id="IPR035906">
    <property type="entry name" value="MetI-like_sf"/>
</dbReference>
<comment type="similarity">
    <text evidence="7">Belongs to the binding-protein-dependent transport system permease family.</text>
</comment>
<evidence type="ECO:0000256" key="1">
    <source>
        <dbReference type="ARBA" id="ARBA00004651"/>
    </source>
</evidence>
<dbReference type="Pfam" id="PF00528">
    <property type="entry name" value="BPD_transp_1"/>
    <property type="match status" value="1"/>
</dbReference>
<evidence type="ECO:0000256" key="5">
    <source>
        <dbReference type="ARBA" id="ARBA00022989"/>
    </source>
</evidence>
<dbReference type="PANTHER" id="PTHR32243">
    <property type="entry name" value="MALTOSE TRANSPORT SYSTEM PERMEASE-RELATED"/>
    <property type="match status" value="1"/>
</dbReference>
<evidence type="ECO:0000256" key="3">
    <source>
        <dbReference type="ARBA" id="ARBA00022475"/>
    </source>
</evidence>
<evidence type="ECO:0000259" key="8">
    <source>
        <dbReference type="PROSITE" id="PS50928"/>
    </source>
</evidence>
<dbReference type="EMBL" id="VBAN01000102">
    <property type="protein sequence ID" value="TMI83592.1"/>
    <property type="molecule type" value="Genomic_DNA"/>
</dbReference>
<dbReference type="SUPFAM" id="SSF161098">
    <property type="entry name" value="MetI-like"/>
    <property type="match status" value="1"/>
</dbReference>
<feature type="transmembrane region" description="Helical" evidence="7">
    <location>
        <begin position="155"/>
        <end position="175"/>
    </location>
</feature>
<dbReference type="InterPro" id="IPR050901">
    <property type="entry name" value="BP-dep_ABC_trans_perm"/>
</dbReference>
<feature type="transmembrane region" description="Helical" evidence="7">
    <location>
        <begin position="21"/>
        <end position="43"/>
    </location>
</feature>
<name>A0A537JJV0_9BACT</name>
<dbReference type="GO" id="GO:0055085">
    <property type="term" value="P:transmembrane transport"/>
    <property type="evidence" value="ECO:0007669"/>
    <property type="project" value="InterPro"/>
</dbReference>
<dbReference type="Proteomes" id="UP000318093">
    <property type="component" value="Unassembled WGS sequence"/>
</dbReference>
<accession>A0A537JJV0</accession>
<dbReference type="CDD" id="cd06261">
    <property type="entry name" value="TM_PBP2"/>
    <property type="match status" value="1"/>
</dbReference>
<evidence type="ECO:0000256" key="6">
    <source>
        <dbReference type="ARBA" id="ARBA00023136"/>
    </source>
</evidence>
<keyword evidence="3" id="KW-1003">Cell membrane</keyword>
<dbReference type="PROSITE" id="PS50928">
    <property type="entry name" value="ABC_TM1"/>
    <property type="match status" value="1"/>
</dbReference>
<evidence type="ECO:0000256" key="4">
    <source>
        <dbReference type="ARBA" id="ARBA00022692"/>
    </source>
</evidence>
<protein>
    <submittedName>
        <fullName evidence="9">Carbohydrate ABC transporter permease</fullName>
    </submittedName>
</protein>
<feature type="transmembrane region" description="Helical" evidence="7">
    <location>
        <begin position="196"/>
        <end position="218"/>
    </location>
</feature>
<keyword evidence="4 7" id="KW-0812">Transmembrane</keyword>
<keyword evidence="5 7" id="KW-1133">Transmembrane helix</keyword>
<evidence type="ECO:0000313" key="10">
    <source>
        <dbReference type="Proteomes" id="UP000318093"/>
    </source>
</evidence>
<evidence type="ECO:0000256" key="7">
    <source>
        <dbReference type="RuleBase" id="RU363032"/>
    </source>
</evidence>
<dbReference type="AlphaFoldDB" id="A0A537JJV0"/>
<proteinExistence type="inferred from homology"/>
<comment type="subcellular location">
    <subcellularLocation>
        <location evidence="1 7">Cell membrane</location>
        <topology evidence="1 7">Multi-pass membrane protein</topology>
    </subcellularLocation>
</comment>
<dbReference type="GO" id="GO:0005886">
    <property type="term" value="C:plasma membrane"/>
    <property type="evidence" value="ECO:0007669"/>
    <property type="project" value="UniProtKB-SubCell"/>
</dbReference>
<feature type="transmembrane region" description="Helical" evidence="7">
    <location>
        <begin position="89"/>
        <end position="110"/>
    </location>
</feature>
<dbReference type="PANTHER" id="PTHR32243:SF18">
    <property type="entry name" value="INNER MEMBRANE ABC TRANSPORTER PERMEASE PROTEIN YCJP"/>
    <property type="match status" value="1"/>
</dbReference>
<comment type="caution">
    <text evidence="9">The sequence shown here is derived from an EMBL/GenBank/DDBJ whole genome shotgun (WGS) entry which is preliminary data.</text>
</comment>
<evidence type="ECO:0000256" key="2">
    <source>
        <dbReference type="ARBA" id="ARBA00022448"/>
    </source>
</evidence>
<feature type="domain" description="ABC transmembrane type-1" evidence="8">
    <location>
        <begin position="84"/>
        <end position="276"/>
    </location>
</feature>
<reference evidence="9 10" key="1">
    <citation type="journal article" date="2019" name="Nat. Microbiol.">
        <title>Mediterranean grassland soil C-N compound turnover is dependent on rainfall and depth, and is mediated by genomically divergent microorganisms.</title>
        <authorList>
            <person name="Diamond S."/>
            <person name="Andeer P.F."/>
            <person name="Li Z."/>
            <person name="Crits-Christoph A."/>
            <person name="Burstein D."/>
            <person name="Anantharaman K."/>
            <person name="Lane K.R."/>
            <person name="Thomas B.C."/>
            <person name="Pan C."/>
            <person name="Northen T.R."/>
            <person name="Banfield J.F."/>
        </authorList>
    </citation>
    <scope>NUCLEOTIDE SEQUENCE [LARGE SCALE GENOMIC DNA]</scope>
    <source>
        <strain evidence="9">NP_6</strain>
    </source>
</reference>
<sequence>MRRPSRRGGRHEIGDTTLGRWVRIYIPVLLFLFVTLFPFYWMLITSFKSPSELLDFNQSPLFVVKPTLEHYRHLFTGTHFGRWTLNTTVVAVVSTLISLLCSILAGYSLARLRYRGADTIGWGIFVTYLVPPTLLFLPLAFLIRRLHLFNNLWSLILTYPTFLIPFSTWLLIGYFKGIPRELEESALVDGATRVQTMIRIVVPLALPGILSAGIFAFTLCWNEFLYSLIFLNDTIAKTISVGVTSELIRGDDFFWGELMAASLLGSLPVALLYSFFVDRFVAGLTAGAVKG</sequence>
<dbReference type="Gene3D" id="1.10.3720.10">
    <property type="entry name" value="MetI-like"/>
    <property type="match status" value="1"/>
</dbReference>
<keyword evidence="2 7" id="KW-0813">Transport</keyword>
<keyword evidence="6 7" id="KW-0472">Membrane</keyword>
<organism evidence="9 10">
    <name type="scientific">Candidatus Segetimicrobium genomatis</name>
    <dbReference type="NCBI Taxonomy" id="2569760"/>
    <lineage>
        <taxon>Bacteria</taxon>
        <taxon>Bacillati</taxon>
        <taxon>Candidatus Sysuimicrobiota</taxon>
        <taxon>Candidatus Sysuimicrobiia</taxon>
        <taxon>Candidatus Sysuimicrobiales</taxon>
        <taxon>Candidatus Segetimicrobiaceae</taxon>
        <taxon>Candidatus Segetimicrobium</taxon>
    </lineage>
</organism>